<dbReference type="GO" id="GO:0010181">
    <property type="term" value="F:FMN binding"/>
    <property type="evidence" value="ECO:0007669"/>
    <property type="project" value="InterPro"/>
</dbReference>
<name>A0A1Y2BZU6_9FUNG</name>
<comment type="caution">
    <text evidence="5">The sequence shown here is derived from an EMBL/GenBank/DDBJ whole genome shotgun (WGS) entry which is preliminary data.</text>
</comment>
<organism evidence="5 6">
    <name type="scientific">Rhizoclosmatium globosum</name>
    <dbReference type="NCBI Taxonomy" id="329046"/>
    <lineage>
        <taxon>Eukaryota</taxon>
        <taxon>Fungi</taxon>
        <taxon>Fungi incertae sedis</taxon>
        <taxon>Chytridiomycota</taxon>
        <taxon>Chytridiomycota incertae sedis</taxon>
        <taxon>Chytridiomycetes</taxon>
        <taxon>Chytridiales</taxon>
        <taxon>Chytriomycetaceae</taxon>
        <taxon>Rhizoclosmatium</taxon>
    </lineage>
</organism>
<evidence type="ECO:0000256" key="3">
    <source>
        <dbReference type="ARBA" id="ARBA00023002"/>
    </source>
</evidence>
<dbReference type="STRING" id="329046.A0A1Y2BZU6"/>
<dbReference type="InterPro" id="IPR013785">
    <property type="entry name" value="Aldolase_TIM"/>
</dbReference>
<accession>A0A1Y2BZU6</accession>
<evidence type="ECO:0000256" key="1">
    <source>
        <dbReference type="ARBA" id="ARBA00001917"/>
    </source>
</evidence>
<dbReference type="GO" id="GO:0016628">
    <property type="term" value="F:oxidoreductase activity, acting on the CH-CH group of donors, NAD or NADP as acceptor"/>
    <property type="evidence" value="ECO:0007669"/>
    <property type="project" value="UniProtKB-ARBA"/>
</dbReference>
<dbReference type="CDD" id="cd02933">
    <property type="entry name" value="OYE_like_FMN"/>
    <property type="match status" value="1"/>
</dbReference>
<proteinExistence type="inferred from homology"/>
<comment type="cofactor">
    <cofactor evidence="1">
        <name>FMN</name>
        <dbReference type="ChEBI" id="CHEBI:58210"/>
    </cofactor>
</comment>
<dbReference type="Pfam" id="PF00724">
    <property type="entry name" value="Oxidored_FMN"/>
    <property type="match status" value="1"/>
</dbReference>
<dbReference type="AlphaFoldDB" id="A0A1Y2BZU6"/>
<dbReference type="Proteomes" id="UP000193642">
    <property type="component" value="Unassembled WGS sequence"/>
</dbReference>
<comment type="similarity">
    <text evidence="2">Belongs to the NADH:flavin oxidoreductase/NADH oxidase family.</text>
</comment>
<dbReference type="PANTHER" id="PTHR22893:SF91">
    <property type="entry name" value="NADPH DEHYDROGENASE 2-RELATED"/>
    <property type="match status" value="1"/>
</dbReference>
<evidence type="ECO:0000313" key="6">
    <source>
        <dbReference type="Proteomes" id="UP000193642"/>
    </source>
</evidence>
<evidence type="ECO:0000256" key="2">
    <source>
        <dbReference type="ARBA" id="ARBA00005979"/>
    </source>
</evidence>
<keyword evidence="6" id="KW-1185">Reference proteome</keyword>
<dbReference type="InterPro" id="IPR001155">
    <property type="entry name" value="OxRdtase_FMN_N"/>
</dbReference>
<dbReference type="InterPro" id="IPR045247">
    <property type="entry name" value="Oye-like"/>
</dbReference>
<evidence type="ECO:0000259" key="4">
    <source>
        <dbReference type="Pfam" id="PF00724"/>
    </source>
</evidence>
<evidence type="ECO:0000313" key="5">
    <source>
        <dbReference type="EMBL" id="ORY40279.1"/>
    </source>
</evidence>
<feature type="domain" description="NADH:flavin oxidoreductase/NADH oxidase N-terminal" evidence="4">
    <location>
        <begin position="9"/>
        <end position="336"/>
    </location>
</feature>
<dbReference type="GO" id="GO:0005829">
    <property type="term" value="C:cytosol"/>
    <property type="evidence" value="ECO:0007669"/>
    <property type="project" value="UniProtKB-ARBA"/>
</dbReference>
<dbReference type="Gene3D" id="3.20.20.70">
    <property type="entry name" value="Aldolase class I"/>
    <property type="match status" value="1"/>
</dbReference>
<dbReference type="FunFam" id="3.20.20.70:FF:000059">
    <property type="entry name" value="N-ethylmaleimide reductase, FMN-linked"/>
    <property type="match status" value="1"/>
</dbReference>
<dbReference type="PANTHER" id="PTHR22893">
    <property type="entry name" value="NADH OXIDOREDUCTASE-RELATED"/>
    <property type="match status" value="1"/>
</dbReference>
<dbReference type="OrthoDB" id="276546at2759"/>
<protein>
    <submittedName>
        <fullName evidence="5">N-ethylmaleimide reductase</fullName>
    </submittedName>
</protein>
<gene>
    <name evidence="5" type="ORF">BCR33DRAFT_852974</name>
</gene>
<sequence length="373" mass="41259">MPTPQHPLLFSPLKVGDMQLAHRIVMAPLTRSRSPNYIANSHNALYYAQRATAGGLLVSEGTTVDPTANGYPDVPALYTVEHAEGWRLSTDAVHRKGGFIYAQLWHVGRLSQPQFQPNRQLQVSSSATSARRKRAPARALTIPEIKALVEAYANSAKLAVEVAKFDGVEIHAAHGYLIEQFLNDNANLRTDEYGGSIENRARFLFEIVEAILKVVPASKVAIRISPDCNMQGMKDSNPKALYSYVLNKLNNYNLSYIQLTEPVWGMWLPGPPHATSKLNEYRPILKNPHTKVMLTGGYTGEIGEAALKAGRGDFIGLGRDFITNPDIVDRIKYGLPVAQYEKAGDSYYGGSKEGYSDYPTYDEQESAKFLAKL</sequence>
<reference evidence="5 6" key="1">
    <citation type="submission" date="2016-07" db="EMBL/GenBank/DDBJ databases">
        <title>Pervasive Adenine N6-methylation of Active Genes in Fungi.</title>
        <authorList>
            <consortium name="DOE Joint Genome Institute"/>
            <person name="Mondo S.J."/>
            <person name="Dannebaum R.O."/>
            <person name="Kuo R.C."/>
            <person name="Labutti K."/>
            <person name="Haridas S."/>
            <person name="Kuo A."/>
            <person name="Salamov A."/>
            <person name="Ahrendt S.R."/>
            <person name="Lipzen A."/>
            <person name="Sullivan W."/>
            <person name="Andreopoulos W.B."/>
            <person name="Clum A."/>
            <person name="Lindquist E."/>
            <person name="Daum C."/>
            <person name="Ramamoorthy G.K."/>
            <person name="Gryganskyi A."/>
            <person name="Culley D."/>
            <person name="Magnuson J.K."/>
            <person name="James T.Y."/>
            <person name="O'Malley M.A."/>
            <person name="Stajich J.E."/>
            <person name="Spatafora J.W."/>
            <person name="Visel A."/>
            <person name="Grigoriev I.V."/>
        </authorList>
    </citation>
    <scope>NUCLEOTIDE SEQUENCE [LARGE SCALE GENOMIC DNA]</scope>
    <source>
        <strain evidence="5 6">JEL800</strain>
    </source>
</reference>
<keyword evidence="3" id="KW-0560">Oxidoreductase</keyword>
<dbReference type="SUPFAM" id="SSF51395">
    <property type="entry name" value="FMN-linked oxidoreductases"/>
    <property type="match status" value="1"/>
</dbReference>
<dbReference type="EMBL" id="MCGO01000036">
    <property type="protein sequence ID" value="ORY40279.1"/>
    <property type="molecule type" value="Genomic_DNA"/>
</dbReference>